<feature type="compositionally biased region" description="Acidic residues" evidence="1">
    <location>
        <begin position="62"/>
        <end position="73"/>
    </location>
</feature>
<dbReference type="AlphaFoldDB" id="A0AAN7GBS1"/>
<feature type="compositionally biased region" description="Basic and acidic residues" evidence="1">
    <location>
        <begin position="47"/>
        <end position="61"/>
    </location>
</feature>
<dbReference type="Proteomes" id="UP001345219">
    <property type="component" value="Chromosome 1"/>
</dbReference>
<evidence type="ECO:0000313" key="2">
    <source>
        <dbReference type="EMBL" id="KAK4742475.1"/>
    </source>
</evidence>
<gene>
    <name evidence="2" type="ORF">SAY87_000476</name>
</gene>
<reference evidence="2 3" key="1">
    <citation type="journal article" date="2023" name="Hortic Res">
        <title>Pangenome of water caltrop reveals structural variations and asymmetric subgenome divergence after allopolyploidization.</title>
        <authorList>
            <person name="Zhang X."/>
            <person name="Chen Y."/>
            <person name="Wang L."/>
            <person name="Yuan Y."/>
            <person name="Fang M."/>
            <person name="Shi L."/>
            <person name="Lu R."/>
            <person name="Comes H.P."/>
            <person name="Ma Y."/>
            <person name="Chen Y."/>
            <person name="Huang G."/>
            <person name="Zhou Y."/>
            <person name="Zheng Z."/>
            <person name="Qiu Y."/>
        </authorList>
    </citation>
    <scope>NUCLEOTIDE SEQUENCE [LARGE SCALE GENOMIC DNA]</scope>
    <source>
        <tissue evidence="2">Roots</tissue>
    </source>
</reference>
<keyword evidence="3" id="KW-1185">Reference proteome</keyword>
<protein>
    <submittedName>
        <fullName evidence="2">Uncharacterized protein</fullName>
    </submittedName>
</protein>
<proteinExistence type="predicted"/>
<evidence type="ECO:0000313" key="3">
    <source>
        <dbReference type="Proteomes" id="UP001345219"/>
    </source>
</evidence>
<name>A0AAN7GBS1_9MYRT</name>
<feature type="region of interest" description="Disordered" evidence="1">
    <location>
        <begin position="1"/>
        <end position="106"/>
    </location>
</feature>
<sequence length="106" mass="11935">MATVEHVAGAGADLPEKEPTEVIKSEEPREEGPAAEPGVEEEEGNWPEDKYEEKLPEHFMGDEEEDQEEEEGDIESRLQEEKPTWMVDVDEDDDDDGFASVEKDGD</sequence>
<dbReference type="EMBL" id="JAXIOK010000023">
    <property type="protein sequence ID" value="KAK4742475.1"/>
    <property type="molecule type" value="Genomic_DNA"/>
</dbReference>
<comment type="caution">
    <text evidence="2">The sequence shown here is derived from an EMBL/GenBank/DDBJ whole genome shotgun (WGS) entry which is preliminary data.</text>
</comment>
<organism evidence="2 3">
    <name type="scientific">Trapa incisa</name>
    <dbReference type="NCBI Taxonomy" id="236973"/>
    <lineage>
        <taxon>Eukaryota</taxon>
        <taxon>Viridiplantae</taxon>
        <taxon>Streptophyta</taxon>
        <taxon>Embryophyta</taxon>
        <taxon>Tracheophyta</taxon>
        <taxon>Spermatophyta</taxon>
        <taxon>Magnoliopsida</taxon>
        <taxon>eudicotyledons</taxon>
        <taxon>Gunneridae</taxon>
        <taxon>Pentapetalae</taxon>
        <taxon>rosids</taxon>
        <taxon>malvids</taxon>
        <taxon>Myrtales</taxon>
        <taxon>Lythraceae</taxon>
        <taxon>Trapa</taxon>
    </lineage>
</organism>
<evidence type="ECO:0000256" key="1">
    <source>
        <dbReference type="SAM" id="MobiDB-lite"/>
    </source>
</evidence>
<feature type="compositionally biased region" description="Basic and acidic residues" evidence="1">
    <location>
        <begin position="14"/>
        <end position="32"/>
    </location>
</feature>
<accession>A0AAN7GBS1</accession>
<feature type="compositionally biased region" description="Basic and acidic residues" evidence="1">
    <location>
        <begin position="74"/>
        <end position="83"/>
    </location>
</feature>
<feature type="compositionally biased region" description="Acidic residues" evidence="1">
    <location>
        <begin position="88"/>
        <end position="97"/>
    </location>
</feature>